<name>A0A0A9A4G2_ARUDO</name>
<protein>
    <submittedName>
        <fullName evidence="2">Uncharacterized protein</fullName>
    </submittedName>
</protein>
<dbReference type="AlphaFoldDB" id="A0A0A9A4G2"/>
<accession>A0A0A9A4G2</accession>
<feature type="compositionally biased region" description="Basic and acidic residues" evidence="1">
    <location>
        <begin position="1"/>
        <end position="10"/>
    </location>
</feature>
<evidence type="ECO:0000256" key="1">
    <source>
        <dbReference type="SAM" id="MobiDB-lite"/>
    </source>
</evidence>
<sequence length="23" mass="2477">MAAPIERLDLARQVPGQEAEPGK</sequence>
<evidence type="ECO:0000313" key="2">
    <source>
        <dbReference type="EMBL" id="JAD44828.1"/>
    </source>
</evidence>
<proteinExistence type="predicted"/>
<reference evidence="2" key="2">
    <citation type="journal article" date="2015" name="Data Brief">
        <title>Shoot transcriptome of the giant reed, Arundo donax.</title>
        <authorList>
            <person name="Barrero R.A."/>
            <person name="Guerrero F.D."/>
            <person name="Moolhuijzen P."/>
            <person name="Goolsby J.A."/>
            <person name="Tidwell J."/>
            <person name="Bellgard S.E."/>
            <person name="Bellgard M.I."/>
        </authorList>
    </citation>
    <scope>NUCLEOTIDE SEQUENCE</scope>
    <source>
        <tissue evidence="2">Shoot tissue taken approximately 20 cm above the soil surface</tissue>
    </source>
</reference>
<feature type="region of interest" description="Disordered" evidence="1">
    <location>
        <begin position="1"/>
        <end position="23"/>
    </location>
</feature>
<dbReference type="EMBL" id="GBRH01253067">
    <property type="protein sequence ID" value="JAD44828.1"/>
    <property type="molecule type" value="Transcribed_RNA"/>
</dbReference>
<organism evidence="2">
    <name type="scientific">Arundo donax</name>
    <name type="common">Giant reed</name>
    <name type="synonym">Donax arundinaceus</name>
    <dbReference type="NCBI Taxonomy" id="35708"/>
    <lineage>
        <taxon>Eukaryota</taxon>
        <taxon>Viridiplantae</taxon>
        <taxon>Streptophyta</taxon>
        <taxon>Embryophyta</taxon>
        <taxon>Tracheophyta</taxon>
        <taxon>Spermatophyta</taxon>
        <taxon>Magnoliopsida</taxon>
        <taxon>Liliopsida</taxon>
        <taxon>Poales</taxon>
        <taxon>Poaceae</taxon>
        <taxon>PACMAD clade</taxon>
        <taxon>Arundinoideae</taxon>
        <taxon>Arundineae</taxon>
        <taxon>Arundo</taxon>
    </lineage>
</organism>
<reference evidence="2" key="1">
    <citation type="submission" date="2014-09" db="EMBL/GenBank/DDBJ databases">
        <authorList>
            <person name="Magalhaes I.L.F."/>
            <person name="Oliveira U."/>
            <person name="Santos F.R."/>
            <person name="Vidigal T.H.D.A."/>
            <person name="Brescovit A.D."/>
            <person name="Santos A.J."/>
        </authorList>
    </citation>
    <scope>NUCLEOTIDE SEQUENCE</scope>
    <source>
        <tissue evidence="2">Shoot tissue taken approximately 20 cm above the soil surface</tissue>
    </source>
</reference>